<evidence type="ECO:0000313" key="2">
    <source>
        <dbReference type="Proteomes" id="UP000191931"/>
    </source>
</evidence>
<sequence>MTLNDLLIDIHSLEEELIEFERKYGVRSETFYSAYIAGEEPDDDSWVLDFGEWASIYKTWLTRQAEYRNEVQRLQSKSNSLAGLIRIAA</sequence>
<accession>A0A1W1H8Q0</accession>
<protein>
    <submittedName>
        <fullName evidence="1">Uncharacterized protein</fullName>
    </submittedName>
</protein>
<dbReference type="Proteomes" id="UP000191931">
    <property type="component" value="Unassembled WGS sequence"/>
</dbReference>
<evidence type="ECO:0000313" key="1">
    <source>
        <dbReference type="EMBL" id="SLM28816.1"/>
    </source>
</evidence>
<dbReference type="STRING" id="1246637.MTBBW1_160007"/>
<dbReference type="AlphaFoldDB" id="A0A1W1H8Q0"/>
<dbReference type="RefSeq" id="WP_080799081.1">
    <property type="nucleotide sequence ID" value="NZ_LT828540.1"/>
</dbReference>
<dbReference type="EMBL" id="FWEV01000068">
    <property type="protein sequence ID" value="SLM28816.1"/>
    <property type="molecule type" value="Genomic_DNA"/>
</dbReference>
<name>A0A1W1H8Q0_9BACT</name>
<keyword evidence="2" id="KW-1185">Reference proteome</keyword>
<gene>
    <name evidence="1" type="ORF">MTBBW1_160007</name>
</gene>
<dbReference type="OrthoDB" id="5519209at2"/>
<organism evidence="1 2">
    <name type="scientific">Desulfamplus magnetovallimortis</name>
    <dbReference type="NCBI Taxonomy" id="1246637"/>
    <lineage>
        <taxon>Bacteria</taxon>
        <taxon>Pseudomonadati</taxon>
        <taxon>Thermodesulfobacteriota</taxon>
        <taxon>Desulfobacteria</taxon>
        <taxon>Desulfobacterales</taxon>
        <taxon>Desulfobacteraceae</taxon>
        <taxon>Desulfamplus</taxon>
    </lineage>
</organism>
<reference evidence="1 2" key="1">
    <citation type="submission" date="2017-03" db="EMBL/GenBank/DDBJ databases">
        <authorList>
            <person name="Afonso C.L."/>
            <person name="Miller P.J."/>
            <person name="Scott M.A."/>
            <person name="Spackman E."/>
            <person name="Goraichik I."/>
            <person name="Dimitrov K.M."/>
            <person name="Suarez D.L."/>
            <person name="Swayne D.E."/>
        </authorList>
    </citation>
    <scope>NUCLEOTIDE SEQUENCE [LARGE SCALE GENOMIC DNA]</scope>
    <source>
        <strain evidence="1">PRJEB14757</strain>
    </source>
</reference>
<proteinExistence type="predicted"/>